<dbReference type="GO" id="GO:0046903">
    <property type="term" value="P:secretion"/>
    <property type="evidence" value="ECO:0007669"/>
    <property type="project" value="InterPro"/>
</dbReference>
<dbReference type="GO" id="GO:0019867">
    <property type="term" value="C:outer membrane"/>
    <property type="evidence" value="ECO:0007669"/>
    <property type="project" value="InterPro"/>
</dbReference>
<proteinExistence type="predicted"/>
<dbReference type="Proteomes" id="UP001295420">
    <property type="component" value="Unassembled WGS sequence"/>
</dbReference>
<comment type="caution">
    <text evidence="2">The sequence shown here is derived from an EMBL/GenBank/DDBJ whole genome shotgun (WGS) entry which is preliminary data.</text>
</comment>
<sequence length="383" mass="42943">MNGEPHRAIQLLGNMRAQMKIPSEPATSYRSPAVRHPVSSGDKFNKNGLEEVGITFRGGVKASKKKKKVPKRGGALSVQDVFTNVQKKERATLLTQHYVALGKREGKALTHHVDRLRRHLTNGGTVEEFLKDHEPVMAYIIAAQGLVVGAKHDRPLFTRVTEHLQHKHEQEITSGLNTAFAFAEFSSDPDIKKKIRSIYYDSVIMKSSLHELFEQLLSLSELGQFSFELGIKSVQRGLADDLHSEVSSSNKSALGAMLSHLKQTSTIMGLVNNVTKFRNDLLVAGVTVHPKSVDICKDLIKVTLNPIYSRDMHRIVERSITTKDGGVALFLDGYLKLVKELPTSLWKEGRIRATTLMMMTNMLESFYVDELKLPHDEIRVRII</sequence>
<dbReference type="InterPro" id="IPR010812">
    <property type="entry name" value="HrpJ-like"/>
</dbReference>
<protein>
    <submittedName>
        <fullName evidence="2">HrpJ domain-containing protein</fullName>
    </submittedName>
</protein>
<accession>A0AAU9Q794</accession>
<evidence type="ECO:0000259" key="1">
    <source>
        <dbReference type="Pfam" id="PF07201"/>
    </source>
</evidence>
<evidence type="ECO:0000313" key="2">
    <source>
        <dbReference type="EMBL" id="CAH1530393.1"/>
    </source>
</evidence>
<dbReference type="Gene3D" id="1.10.150.630">
    <property type="match status" value="1"/>
</dbReference>
<dbReference type="EMBL" id="CAKMTQ010000021">
    <property type="protein sequence ID" value="CAH1530393.1"/>
    <property type="molecule type" value="Genomic_DNA"/>
</dbReference>
<evidence type="ECO:0000313" key="3">
    <source>
        <dbReference type="Proteomes" id="UP001295420"/>
    </source>
</evidence>
<dbReference type="Pfam" id="PF07201">
    <property type="entry name" value="HrpJ"/>
    <property type="match status" value="1"/>
</dbReference>
<name>A0AAU9Q794_9VIBR</name>
<reference evidence="2" key="1">
    <citation type="submission" date="2022-01" db="EMBL/GenBank/DDBJ databases">
        <authorList>
            <person name="Lagorce A."/>
        </authorList>
    </citation>
    <scope>NUCLEOTIDE SEQUENCE</scope>
    <source>
        <strain evidence="2">Th15_F1_D04</strain>
    </source>
</reference>
<organism evidence="2 3">
    <name type="scientific">Vibrio owensii</name>
    <dbReference type="NCBI Taxonomy" id="696485"/>
    <lineage>
        <taxon>Bacteria</taxon>
        <taxon>Pseudomonadati</taxon>
        <taxon>Pseudomonadota</taxon>
        <taxon>Gammaproteobacteria</taxon>
        <taxon>Vibrionales</taxon>
        <taxon>Vibrionaceae</taxon>
        <taxon>Vibrio</taxon>
    </lineage>
</organism>
<dbReference type="RefSeq" id="WP_409931128.1">
    <property type="nucleotide sequence ID" value="NZ_CAKMTQ010000021.1"/>
</dbReference>
<feature type="domain" description="Hypersensitivity response secretion-like HrpJ" evidence="1">
    <location>
        <begin position="161"/>
        <end position="218"/>
    </location>
</feature>
<dbReference type="SUPFAM" id="SSF140591">
    <property type="entry name" value="Type III secretion system domain"/>
    <property type="match status" value="1"/>
</dbReference>
<dbReference type="AlphaFoldDB" id="A0AAU9Q794"/>
<gene>
    <name evidence="2" type="ORF">THF1D04_280036</name>
</gene>